<dbReference type="Proteomes" id="UP000220340">
    <property type="component" value="Unassembled WGS sequence"/>
</dbReference>
<dbReference type="EMBL" id="PDCR01000023">
    <property type="protein sequence ID" value="PEG53140.1"/>
    <property type="molecule type" value="Genomic_DNA"/>
</dbReference>
<accession>A0A1Q4H674</accession>
<evidence type="ECO:0000313" key="5">
    <source>
        <dbReference type="Proteomes" id="UP000220340"/>
    </source>
</evidence>
<feature type="transmembrane region" description="Helical" evidence="1">
    <location>
        <begin position="52"/>
        <end position="74"/>
    </location>
</feature>
<proteinExistence type="predicted"/>
<evidence type="ECO:0000313" key="4">
    <source>
        <dbReference type="Proteomes" id="UP000191039"/>
    </source>
</evidence>
<feature type="transmembrane region" description="Helical" evidence="1">
    <location>
        <begin position="94"/>
        <end position="111"/>
    </location>
</feature>
<organism evidence="3 5">
    <name type="scientific">Mycolicibacterium diernhoferi</name>
    <dbReference type="NCBI Taxonomy" id="1801"/>
    <lineage>
        <taxon>Bacteria</taxon>
        <taxon>Bacillati</taxon>
        <taxon>Actinomycetota</taxon>
        <taxon>Actinomycetes</taxon>
        <taxon>Mycobacteriales</taxon>
        <taxon>Mycobacteriaceae</taxon>
        <taxon>Mycolicibacterium</taxon>
    </lineage>
</organism>
<evidence type="ECO:0000256" key="1">
    <source>
        <dbReference type="SAM" id="Phobius"/>
    </source>
</evidence>
<reference evidence="3 5" key="2">
    <citation type="submission" date="2017-10" db="EMBL/GenBank/DDBJ databases">
        <title>The new phylogeny of genus Mycobacterium.</title>
        <authorList>
            <person name="Tortoli E."/>
            <person name="Trovato A."/>
            <person name="Cirillo D.M."/>
        </authorList>
    </citation>
    <scope>NUCLEOTIDE SEQUENCE [LARGE SCALE GENOMIC DNA]</scope>
    <source>
        <strain evidence="3 5">IP141170001</strain>
    </source>
</reference>
<dbReference type="AlphaFoldDB" id="A0A1Q4H674"/>
<keyword evidence="1" id="KW-1133">Transmembrane helix</keyword>
<comment type="caution">
    <text evidence="3">The sequence shown here is derived from an EMBL/GenBank/DDBJ whole genome shotgun (WGS) entry which is preliminary data.</text>
</comment>
<keyword evidence="1" id="KW-0812">Transmembrane</keyword>
<dbReference type="EMBL" id="MIJD01000437">
    <property type="protein sequence ID" value="OPE46128.1"/>
    <property type="molecule type" value="Genomic_DNA"/>
</dbReference>
<keyword evidence="5" id="KW-1185">Reference proteome</keyword>
<protein>
    <submittedName>
        <fullName evidence="3">Uncharacterized protein</fullName>
    </submittedName>
</protein>
<evidence type="ECO:0000313" key="3">
    <source>
        <dbReference type="EMBL" id="PEG53140.1"/>
    </source>
</evidence>
<feature type="transmembrane region" description="Helical" evidence="1">
    <location>
        <begin position="6"/>
        <end position="31"/>
    </location>
</feature>
<keyword evidence="1" id="KW-0472">Membrane</keyword>
<reference evidence="2 4" key="1">
    <citation type="submission" date="2016-09" db="EMBL/GenBank/DDBJ databases">
        <title>genome sequences of unsequenced Mycobacteria.</title>
        <authorList>
            <person name="Greninger A.L."/>
            <person name="Jerome K.R."/>
            <person name="Mcnair B."/>
            <person name="Wallis C."/>
            <person name="Fang F."/>
        </authorList>
    </citation>
    <scope>NUCLEOTIDE SEQUENCE [LARGE SCALE GENOMIC DNA]</scope>
    <source>
        <strain evidence="2 4">BM1</strain>
    </source>
</reference>
<dbReference type="OrthoDB" id="4376447at2"/>
<name>A0A1Q4H674_9MYCO</name>
<gene>
    <name evidence="2" type="ORF">BV510_26870</name>
    <name evidence="3" type="ORF">CRI78_17875</name>
</gene>
<evidence type="ECO:0000313" key="2">
    <source>
        <dbReference type="EMBL" id="OPE46128.1"/>
    </source>
</evidence>
<sequence length="217" mass="23892">MQRGEYLTAVITFGATVFCVSSAFLTARLRFMSIPMRPDVGSAGTVLLPDSLTVGLVAAVFVSGLLAGLPYVIYVPQGAVDLSLSRGQQVFSPILIGLLVVFCLGGLIAIARRRGMGHLRLTAEGFEVVDVLFTRRGSWEDVIDVTDQTPDKNLRHPIVLVVRDAKPIVINNASGFVPNGAALYWMVRHYWLHPENRDELEDGRALDRLRNERFAVE</sequence>
<dbReference type="Proteomes" id="UP000191039">
    <property type="component" value="Unassembled WGS sequence"/>
</dbReference>